<evidence type="ECO:0000313" key="1">
    <source>
        <dbReference type="EMBL" id="SPW42432.1"/>
    </source>
</evidence>
<dbReference type="AlphaFoldDB" id="A0A2X1JPF4"/>
<name>A0A2X1JPF4_ECOLX</name>
<dbReference type="EMBL" id="UARS01000005">
    <property type="protein sequence ID" value="SPW42432.1"/>
    <property type="molecule type" value="Genomic_DNA"/>
</dbReference>
<sequence length="77" mass="8789">MSVFSLSLWERVGVRASAAHLTRNSNTFHICHIAAQFLTYLLNRMAANRFVHITQLPVIYRAFRNSFYPGRPVAALP</sequence>
<accession>A0A2X1JPF4</accession>
<dbReference type="Proteomes" id="UP000250561">
    <property type="component" value="Unassembled WGS sequence"/>
</dbReference>
<gene>
    <name evidence="1" type="ORF">NCTC11126_01936</name>
</gene>
<organism evidence="1 2">
    <name type="scientific">Escherichia coli</name>
    <dbReference type="NCBI Taxonomy" id="562"/>
    <lineage>
        <taxon>Bacteria</taxon>
        <taxon>Pseudomonadati</taxon>
        <taxon>Pseudomonadota</taxon>
        <taxon>Gammaproteobacteria</taxon>
        <taxon>Enterobacterales</taxon>
        <taxon>Enterobacteriaceae</taxon>
        <taxon>Escherichia</taxon>
    </lineage>
</organism>
<proteinExistence type="predicted"/>
<reference evidence="1 2" key="1">
    <citation type="submission" date="2018-06" db="EMBL/GenBank/DDBJ databases">
        <authorList>
            <consortium name="Pathogen Informatics"/>
            <person name="Doyle S."/>
        </authorList>
    </citation>
    <scope>NUCLEOTIDE SEQUENCE [LARGE SCALE GENOMIC DNA]</scope>
    <source>
        <strain evidence="1 2">NCTC11126</strain>
    </source>
</reference>
<protein>
    <submittedName>
        <fullName evidence="1">Uncharacterized protein</fullName>
    </submittedName>
</protein>
<evidence type="ECO:0000313" key="2">
    <source>
        <dbReference type="Proteomes" id="UP000250561"/>
    </source>
</evidence>